<gene>
    <name evidence="2" type="primary">LOC141424251</name>
</gene>
<dbReference type="RefSeq" id="XP_073933913.1">
    <property type="nucleotide sequence ID" value="XM_074077812.1"/>
</dbReference>
<protein>
    <submittedName>
        <fullName evidence="2">Mucin-17-like</fullName>
    </submittedName>
</protein>
<evidence type="ECO:0000313" key="2">
    <source>
        <dbReference type="RefSeq" id="XP_073933913.1"/>
    </source>
</evidence>
<proteinExistence type="predicted"/>
<reference evidence="2" key="1">
    <citation type="submission" date="2025-08" db="UniProtKB">
        <authorList>
            <consortium name="RefSeq"/>
        </authorList>
    </citation>
    <scope>IDENTIFICATION</scope>
</reference>
<sequence length="413" mass="45142">MTTSSTSTVASVVALTTTPVPTTTASTTTTGTCSNGGQWIGGGCVCPDTYTGERCQFLINVCQNGGLWDGLKCQCTSLYYGPRCEEVVDSIEIDQTVSAQVELTVTVTNQVYHDELQNRSSEEFKKFNETFSEQMKIIYTGISEYEGVNITELRPGSVVVKHDVLLKTHYTPAYKEIFKQAKQQVEEKIQNATKTQTSNSSDDCKTLLCFNSTATAVQNITVTVNPEEECQSAGKEFAAYFTPEYKDGKLYCVTPCMSGFNTSLDCHYGKCRLQLSGPQCLCLTTNTHWYTGETCDSGVQKSLVYGLLGAVGAVLLVALVIILMFAILFKREAKRSSSSSSSSSSSDFSIVNRSIFKMDNREDRVQVDSVYSNFEASLSHINPETKVAGLMSLNDILSYINCCILVLCISGAT</sequence>
<keyword evidence="1" id="KW-1185">Reference proteome</keyword>
<name>A0AC58MWY8_CASCN</name>
<dbReference type="Proteomes" id="UP001732720">
    <property type="component" value="Chromosome 6"/>
</dbReference>
<organism evidence="1 2">
    <name type="scientific">Castor canadensis</name>
    <name type="common">American beaver</name>
    <dbReference type="NCBI Taxonomy" id="51338"/>
    <lineage>
        <taxon>Eukaryota</taxon>
        <taxon>Metazoa</taxon>
        <taxon>Chordata</taxon>
        <taxon>Craniata</taxon>
        <taxon>Vertebrata</taxon>
        <taxon>Euteleostomi</taxon>
        <taxon>Mammalia</taxon>
        <taxon>Eutheria</taxon>
        <taxon>Euarchontoglires</taxon>
        <taxon>Glires</taxon>
        <taxon>Rodentia</taxon>
        <taxon>Castorimorpha</taxon>
        <taxon>Castoridae</taxon>
        <taxon>Castor</taxon>
    </lineage>
</organism>
<accession>A0AC58MWY8</accession>
<evidence type="ECO:0000313" key="1">
    <source>
        <dbReference type="Proteomes" id="UP001732720"/>
    </source>
</evidence>